<feature type="transmembrane region" description="Helical" evidence="1">
    <location>
        <begin position="70"/>
        <end position="89"/>
    </location>
</feature>
<organism evidence="2 3">
    <name type="scientific">Actinomadura adrarensis</name>
    <dbReference type="NCBI Taxonomy" id="1819600"/>
    <lineage>
        <taxon>Bacteria</taxon>
        <taxon>Bacillati</taxon>
        <taxon>Actinomycetota</taxon>
        <taxon>Actinomycetes</taxon>
        <taxon>Streptosporangiales</taxon>
        <taxon>Thermomonosporaceae</taxon>
        <taxon>Actinomadura</taxon>
    </lineage>
</organism>
<sequence length="94" mass="9796">GNGPGVAAWVAGALFIPSLAFMLGTVSRTHRMFQAVYVAWWYAVVNQVAGVDFMGAVLDDNGHPAGPSPLLTAGVSVAMLAIAFLTRAARHASR</sequence>
<dbReference type="EMBL" id="JBHTIR010004212">
    <property type="protein sequence ID" value="MFD0856662.1"/>
    <property type="molecule type" value="Genomic_DNA"/>
</dbReference>
<feature type="transmembrane region" description="Helical" evidence="1">
    <location>
        <begin position="38"/>
        <end position="58"/>
    </location>
</feature>
<keyword evidence="1" id="KW-1133">Transmembrane helix</keyword>
<name>A0ABW3CRR5_9ACTN</name>
<dbReference type="Proteomes" id="UP001597083">
    <property type="component" value="Unassembled WGS sequence"/>
</dbReference>
<keyword evidence="1" id="KW-0472">Membrane</keyword>
<protein>
    <submittedName>
        <fullName evidence="2">Uncharacterized protein</fullName>
    </submittedName>
</protein>
<evidence type="ECO:0000313" key="2">
    <source>
        <dbReference type="EMBL" id="MFD0856662.1"/>
    </source>
</evidence>
<comment type="caution">
    <text evidence="2">The sequence shown here is derived from an EMBL/GenBank/DDBJ whole genome shotgun (WGS) entry which is preliminary data.</text>
</comment>
<accession>A0ABW3CRR5</accession>
<feature type="non-terminal residue" evidence="2">
    <location>
        <position position="1"/>
    </location>
</feature>
<feature type="transmembrane region" description="Helical" evidence="1">
    <location>
        <begin position="6"/>
        <end position="26"/>
    </location>
</feature>
<gene>
    <name evidence="2" type="ORF">ACFQ07_30805</name>
</gene>
<keyword evidence="1" id="KW-0812">Transmembrane</keyword>
<keyword evidence="3" id="KW-1185">Reference proteome</keyword>
<proteinExistence type="predicted"/>
<evidence type="ECO:0000256" key="1">
    <source>
        <dbReference type="SAM" id="Phobius"/>
    </source>
</evidence>
<reference evidence="3" key="1">
    <citation type="journal article" date="2019" name="Int. J. Syst. Evol. Microbiol.">
        <title>The Global Catalogue of Microorganisms (GCM) 10K type strain sequencing project: providing services to taxonomists for standard genome sequencing and annotation.</title>
        <authorList>
            <consortium name="The Broad Institute Genomics Platform"/>
            <consortium name="The Broad Institute Genome Sequencing Center for Infectious Disease"/>
            <person name="Wu L."/>
            <person name="Ma J."/>
        </authorList>
    </citation>
    <scope>NUCLEOTIDE SEQUENCE [LARGE SCALE GENOMIC DNA]</scope>
    <source>
        <strain evidence="3">JCM 31696</strain>
    </source>
</reference>
<evidence type="ECO:0000313" key="3">
    <source>
        <dbReference type="Proteomes" id="UP001597083"/>
    </source>
</evidence>